<accession>A0A8C9UWX6</accession>
<dbReference type="PROSITE" id="PS51306">
    <property type="entry name" value="ASD1"/>
    <property type="match status" value="1"/>
</dbReference>
<feature type="compositionally biased region" description="Low complexity" evidence="8">
    <location>
        <begin position="1039"/>
        <end position="1050"/>
    </location>
</feature>
<keyword evidence="6" id="KW-0206">Cytoskeleton</keyword>
<dbReference type="InterPro" id="IPR014800">
    <property type="entry name" value="ASD1_dom"/>
</dbReference>
<organism evidence="11 12">
    <name type="scientific">Scleropages formosus</name>
    <name type="common">Asian bonytongue</name>
    <name type="synonym">Osteoglossum formosum</name>
    <dbReference type="NCBI Taxonomy" id="113540"/>
    <lineage>
        <taxon>Eukaryota</taxon>
        <taxon>Metazoa</taxon>
        <taxon>Chordata</taxon>
        <taxon>Craniata</taxon>
        <taxon>Vertebrata</taxon>
        <taxon>Euteleostomi</taxon>
        <taxon>Actinopterygii</taxon>
        <taxon>Neopterygii</taxon>
        <taxon>Teleostei</taxon>
        <taxon>Osteoglossocephala</taxon>
        <taxon>Osteoglossomorpha</taxon>
        <taxon>Osteoglossiformes</taxon>
        <taxon>Osteoglossidae</taxon>
        <taxon>Scleropages</taxon>
    </lineage>
</organism>
<dbReference type="OrthoDB" id="10063560at2759"/>
<sequence length="1460" mass="161175">MDSFSLQFGSMNSLDLQPLSYEVSRLSPAKSTSSIDQFTHHHGKGDSAYSSFSGCSNAPDYASPFLSDELNPHTLPYTDLKYVKAVYNPNILNSNNRKSVDQLFKSVEAISQHRHCQDSSLSGMHRDRKLSPQLLPLPPTPPARLDSFITAKNMEDYKTKVSPDGQSNDKSHERSSVHNPGRVHPRHDAVCGHRISQPNIEDLVDQGCLDQTQKQSQFPSTLIQSSPAAVLPESRSENQRKRSRSERVLNPAEQSTRDAQRAKQNVISSSIQHKGQYYFVTGVSSESSFRNSLSSVTEGESMQSVSEGPQTLVEVKVRSHSCTDRVSRGVRRRHWSSSDLQGGIDVSCQSLDGCTKKQDVESQRRSSYSPSYISKQEFHSLDSLDEKATNGDMGLVSHRHHSSSHHIFYCGPEDSTLPATCSDKDMMPTVLSTEQGKDDNAERLPMVMKRSLGDLPSDKISKESTPLLYHLTGASRGALVNWPKNSGDASETQRETRKSTASLRQWSKEEHGSSSSGDSNSVEQSSTCKVNLEQHQDALGPSTGTMDDSYKKYYKEKLKDAQSKVLRETSFKRKDLLLSWPHRLKQRPEPQLSALMSVITQRDLKATFVSPANSDLGPEAQGKENRNENKEEEKGKENGKPSDFPQPQVARIGSRRRLGAEQKKLCYSEPEKLHQVGAGPMHVTCSSLGNEKEVLLSHDESTEEGLVASRKKMFETRNRTFSGVAKNTLKQIQIKALVAYMERKIGHKTAEPQQPPPAHRHSTAGKPHECVLRSLSGNVGPKRKLLRPHSAGGSAKGSQFGPIQSSQEPPQSSWKEFTQPAKGLFTSTECLLDLPEQAESAEACPTSAAQTWQNERNVEDPSLLLTEKSRFQMKAEGETRMNKSSVTSVPADQRIRSVALRGKSMEELGVTPVNTTPVLSRSSEQLDQLGSGREKRVILFKEEQKQAQLCAHKNPLIKQDSAPELTGGQGSDTAPSGAPETAEAPAIISPSRARALSVIAGPTSPSSILPKIVGNSVFYTGNIHQLNCFLVGELSKTSPSSPCSPATSSTLETALSAGSLPPELSARHQTENRRFDSKEVSLSCGVTTDPSSCFAPKGKQNKNHEEHNLSPEDSSTAEFNPSPVPECVELPAAQSTTPPAVTHVVEIQSADYNQPQKEEHKDEEELPVSAPETLGDSSAKGEPQWEDLVEEVVAEDQSLARVLLPVANRKTAVMLMEQLLSEDTLLMEEHYRKKHEHQISSPQQAEERYVEGDVKPPDGGNVDLKFETQKTGRVQNRGGSVTEKKRALIACIEGGLRAVEVQRATLHDEVRANALRGAAVDALVQKSCLPAEYERYTSFVGDLERVVSLLLCLSARLARVQNALSAVGDHADAEEKQSLDNRHRLLCKQRQDATDLKDNLDRRERVVSAILARHLTAEQLQDYRHFIQTTAAMLIRQKDLDERKRLWEEQLESLLNSISP</sequence>
<dbReference type="RefSeq" id="XP_018607134.2">
    <property type="nucleotide sequence ID" value="XM_018751618.2"/>
</dbReference>
<reference evidence="11" key="3">
    <citation type="submission" date="2025-09" db="UniProtKB">
        <authorList>
            <consortium name="Ensembl"/>
        </authorList>
    </citation>
    <scope>IDENTIFICATION</scope>
</reference>
<feature type="compositionally biased region" description="Basic and acidic residues" evidence="8">
    <location>
        <begin position="1065"/>
        <end position="1079"/>
    </location>
</feature>
<dbReference type="GO" id="GO:0005912">
    <property type="term" value="C:adherens junction"/>
    <property type="evidence" value="ECO:0007669"/>
    <property type="project" value="TreeGrafter"/>
</dbReference>
<dbReference type="GO" id="GO:0005874">
    <property type="term" value="C:microtubule"/>
    <property type="evidence" value="ECO:0007669"/>
    <property type="project" value="UniProtKB-KW"/>
</dbReference>
<dbReference type="InterPro" id="IPR014799">
    <property type="entry name" value="ASD2_dom"/>
</dbReference>
<evidence type="ECO:0000256" key="7">
    <source>
        <dbReference type="PROSITE-ProRule" id="PRU00637"/>
    </source>
</evidence>
<evidence type="ECO:0000256" key="1">
    <source>
        <dbReference type="ARBA" id="ARBA00004245"/>
    </source>
</evidence>
<feature type="domain" description="ASD2" evidence="10">
    <location>
        <begin position="1186"/>
        <end position="1459"/>
    </location>
</feature>
<feature type="region of interest" description="Disordered" evidence="8">
    <location>
        <begin position="610"/>
        <end position="657"/>
    </location>
</feature>
<dbReference type="PANTHER" id="PTHR15012:SF37">
    <property type="entry name" value="PROTEIN SHROOM1"/>
    <property type="match status" value="1"/>
</dbReference>
<evidence type="ECO:0000313" key="11">
    <source>
        <dbReference type="Ensembl" id="ENSSFOP00015001228.2"/>
    </source>
</evidence>
<dbReference type="GO" id="GO:0051015">
    <property type="term" value="F:actin filament binding"/>
    <property type="evidence" value="ECO:0007669"/>
    <property type="project" value="InterPro"/>
</dbReference>
<comment type="similarity">
    <text evidence="2">Belongs to the shroom family.</text>
</comment>
<dbReference type="GO" id="GO:0016324">
    <property type="term" value="C:apical plasma membrane"/>
    <property type="evidence" value="ECO:0007669"/>
    <property type="project" value="TreeGrafter"/>
</dbReference>
<feature type="region of interest" description="Disordered" evidence="8">
    <location>
        <begin position="215"/>
        <end position="267"/>
    </location>
</feature>
<dbReference type="Pfam" id="PF08688">
    <property type="entry name" value="ASD1"/>
    <property type="match status" value="1"/>
</dbReference>
<feature type="compositionally biased region" description="Low complexity" evidence="8">
    <location>
        <begin position="802"/>
        <end position="813"/>
    </location>
</feature>
<keyword evidence="12" id="KW-1185">Reference proteome</keyword>
<evidence type="ECO:0000256" key="6">
    <source>
        <dbReference type="ARBA" id="ARBA00023212"/>
    </source>
</evidence>
<feature type="domain" description="ASD1" evidence="9">
    <location>
        <begin position="558"/>
        <end position="677"/>
    </location>
</feature>
<feature type="region of interest" description="Disordered" evidence="8">
    <location>
        <begin position="1152"/>
        <end position="1182"/>
    </location>
</feature>
<feature type="compositionally biased region" description="Basic and acidic residues" evidence="8">
    <location>
        <begin position="621"/>
        <end position="640"/>
    </location>
</feature>
<evidence type="ECO:0000256" key="3">
    <source>
        <dbReference type="ARBA" id="ARBA00022490"/>
    </source>
</evidence>
<dbReference type="Pfam" id="PF08687">
    <property type="entry name" value="ASD2"/>
    <property type="match status" value="1"/>
</dbReference>
<feature type="region of interest" description="Disordered" evidence="8">
    <location>
        <begin position="956"/>
        <end position="982"/>
    </location>
</feature>
<comment type="subcellular location">
    <subcellularLocation>
        <location evidence="1">Cytoplasm</location>
        <location evidence="1">Cytoskeleton</location>
    </subcellularLocation>
</comment>
<dbReference type="GeneID" id="108934099"/>
<protein>
    <submittedName>
        <fullName evidence="11">Shroom family member 1</fullName>
    </submittedName>
</protein>
<evidence type="ECO:0000256" key="8">
    <source>
        <dbReference type="SAM" id="MobiDB-lite"/>
    </source>
</evidence>
<dbReference type="Gene3D" id="6.10.250.3120">
    <property type="match status" value="1"/>
</dbReference>
<dbReference type="GO" id="GO:0030864">
    <property type="term" value="C:cortical actin cytoskeleton"/>
    <property type="evidence" value="ECO:0007669"/>
    <property type="project" value="TreeGrafter"/>
</dbReference>
<evidence type="ECO:0000259" key="10">
    <source>
        <dbReference type="PROSITE" id="PS51307"/>
    </source>
</evidence>
<feature type="region of interest" description="Disordered" evidence="8">
    <location>
        <begin position="1039"/>
        <end position="1126"/>
    </location>
</feature>
<dbReference type="InterPro" id="IPR027685">
    <property type="entry name" value="Shroom_fam"/>
</dbReference>
<feature type="region of interest" description="Disordered" evidence="8">
    <location>
        <begin position="158"/>
        <end position="188"/>
    </location>
</feature>
<name>A0A8C9UWX6_SCLFO</name>
<dbReference type="Proteomes" id="UP000694397">
    <property type="component" value="Chromosome 4"/>
</dbReference>
<proteinExistence type="inferred from homology"/>
<dbReference type="Ensembl" id="ENSSFOT00015001261.2">
    <property type="protein sequence ID" value="ENSSFOP00015001228.2"/>
    <property type="gene ID" value="ENSSFOG00015000893.2"/>
</dbReference>
<dbReference type="RefSeq" id="XP_018607133.2">
    <property type="nucleotide sequence ID" value="XM_018751617.2"/>
</dbReference>
<feature type="compositionally biased region" description="Basic and acidic residues" evidence="8">
    <location>
        <begin position="158"/>
        <end position="176"/>
    </location>
</feature>
<keyword evidence="5 7" id="KW-0009">Actin-binding</keyword>
<evidence type="ECO:0000313" key="12">
    <source>
        <dbReference type="Proteomes" id="UP000694397"/>
    </source>
</evidence>
<feature type="region of interest" description="Disordered" evidence="8">
    <location>
        <begin position="479"/>
        <end position="528"/>
    </location>
</feature>
<evidence type="ECO:0000256" key="5">
    <source>
        <dbReference type="ARBA" id="ARBA00023203"/>
    </source>
</evidence>
<dbReference type="RefSeq" id="XP_018607136.2">
    <property type="nucleotide sequence ID" value="XM_018751620.2"/>
</dbReference>
<keyword evidence="3" id="KW-0963">Cytoplasm</keyword>
<reference evidence="11 12" key="1">
    <citation type="submission" date="2019-04" db="EMBL/GenBank/DDBJ databases">
        <authorList>
            <consortium name="Wellcome Sanger Institute Data Sharing"/>
        </authorList>
    </citation>
    <scope>NUCLEOTIDE SEQUENCE [LARGE SCALE GENOMIC DNA]</scope>
</reference>
<gene>
    <name evidence="11" type="primary">shroom1</name>
</gene>
<evidence type="ECO:0000259" key="9">
    <source>
        <dbReference type="PROSITE" id="PS51306"/>
    </source>
</evidence>
<feature type="compositionally biased region" description="Polar residues" evidence="8">
    <location>
        <begin position="215"/>
        <end position="227"/>
    </location>
</feature>
<reference evidence="11" key="2">
    <citation type="submission" date="2025-08" db="UniProtKB">
        <authorList>
            <consortium name="Ensembl"/>
        </authorList>
    </citation>
    <scope>IDENTIFICATION</scope>
</reference>
<keyword evidence="4" id="KW-0493">Microtubule</keyword>
<evidence type="ECO:0000256" key="4">
    <source>
        <dbReference type="ARBA" id="ARBA00022701"/>
    </source>
</evidence>
<dbReference type="PANTHER" id="PTHR15012">
    <property type="entry name" value="APICAL PROTEIN/SHROOM-RELATED"/>
    <property type="match status" value="1"/>
</dbReference>
<feature type="region of interest" description="Disordered" evidence="8">
    <location>
        <begin position="773"/>
        <end position="816"/>
    </location>
</feature>
<dbReference type="GO" id="GO:0043296">
    <property type="term" value="C:apical junction complex"/>
    <property type="evidence" value="ECO:0007669"/>
    <property type="project" value="TreeGrafter"/>
</dbReference>
<dbReference type="PROSITE" id="PS51307">
    <property type="entry name" value="ASD2"/>
    <property type="match status" value="1"/>
</dbReference>
<dbReference type="GO" id="GO:0007015">
    <property type="term" value="P:actin filament organization"/>
    <property type="evidence" value="ECO:0007669"/>
    <property type="project" value="TreeGrafter"/>
</dbReference>
<feature type="compositionally biased region" description="Low complexity" evidence="8">
    <location>
        <begin position="513"/>
        <end position="526"/>
    </location>
</feature>
<dbReference type="GeneTree" id="ENSGT00940000160656"/>
<evidence type="ECO:0000256" key="2">
    <source>
        <dbReference type="ARBA" id="ARBA00006469"/>
    </source>
</evidence>